<protein>
    <recommendedName>
        <fullName evidence="3">AbiEi antitoxin C-terminal domain-containing protein</fullName>
    </recommendedName>
</protein>
<accession>A0A2N6VQS4</accession>
<dbReference type="OrthoDB" id="4802815at2"/>
<dbReference type="EMBL" id="PNHK01000001">
    <property type="protein sequence ID" value="PMD06485.1"/>
    <property type="molecule type" value="Genomic_DNA"/>
</dbReference>
<evidence type="ECO:0000313" key="2">
    <source>
        <dbReference type="Proteomes" id="UP000235598"/>
    </source>
</evidence>
<dbReference type="AlphaFoldDB" id="A0A2N6VQS4"/>
<gene>
    <name evidence="1" type="ORF">CJ199_03725</name>
</gene>
<evidence type="ECO:0000313" key="1">
    <source>
        <dbReference type="EMBL" id="PMD06485.1"/>
    </source>
</evidence>
<proteinExistence type="predicted"/>
<reference evidence="1 2" key="1">
    <citation type="submission" date="2017-09" db="EMBL/GenBank/DDBJ databases">
        <title>Bacterial strain isolated from the female urinary microbiota.</title>
        <authorList>
            <person name="Thomas-White K."/>
            <person name="Kumar N."/>
            <person name="Forster S."/>
            <person name="Putonti C."/>
            <person name="Lawley T."/>
            <person name="Wolfe A.J."/>
        </authorList>
    </citation>
    <scope>NUCLEOTIDE SEQUENCE [LARGE SCALE GENOMIC DNA]</scope>
    <source>
        <strain evidence="1 2">UMB1301</strain>
    </source>
</reference>
<organism evidence="1 2">
    <name type="scientific">Brevibacterium paucivorans</name>
    <dbReference type="NCBI Taxonomy" id="170994"/>
    <lineage>
        <taxon>Bacteria</taxon>
        <taxon>Bacillati</taxon>
        <taxon>Actinomycetota</taxon>
        <taxon>Actinomycetes</taxon>
        <taxon>Micrococcales</taxon>
        <taxon>Brevibacteriaceae</taxon>
        <taxon>Brevibacterium</taxon>
    </lineage>
</organism>
<evidence type="ECO:0008006" key="3">
    <source>
        <dbReference type="Google" id="ProtNLM"/>
    </source>
</evidence>
<comment type="caution">
    <text evidence="1">The sequence shown here is derived from an EMBL/GenBank/DDBJ whole genome shotgun (WGS) entry which is preliminary data.</text>
</comment>
<dbReference type="Proteomes" id="UP000235598">
    <property type="component" value="Unassembled WGS sequence"/>
</dbReference>
<dbReference type="RefSeq" id="WP_102238130.1">
    <property type="nucleotide sequence ID" value="NZ_PNHK01000001.1"/>
</dbReference>
<sequence>MTQLFRAGEGLSHHQLISLELDGLLTPLTGQCWVASGEPITPAVRCNALTTPGFTHVAFSHETAYWVWWGEGMAPETTSVSPTRRKRIRTIHDGFHIHDNLVPQGHTVKLGENFVTSESATLYGLMYELCEDRVAPETSVKRARDLLLSIPAETRVAFAKFLRGLYRRPRLTRLRRLVRHADPLIANLG</sequence>
<name>A0A2N6VQS4_9MICO</name>